<feature type="region of interest" description="Disordered" evidence="2">
    <location>
        <begin position="27"/>
        <end position="92"/>
    </location>
</feature>
<protein>
    <submittedName>
        <fullName evidence="3">Uncharacterized protein</fullName>
    </submittedName>
</protein>
<dbReference type="SUPFAM" id="SSF57997">
    <property type="entry name" value="Tropomyosin"/>
    <property type="match status" value="1"/>
</dbReference>
<feature type="compositionally biased region" description="Basic and acidic residues" evidence="2">
    <location>
        <begin position="83"/>
        <end position="92"/>
    </location>
</feature>
<feature type="compositionally biased region" description="Basic and acidic residues" evidence="2">
    <location>
        <begin position="54"/>
        <end position="67"/>
    </location>
</feature>
<sequence>MYNEILICCWVGAMQEAECSGSNKFDVSSFENREPDQNENTSGAEPIVGSPCRRNNENHEGASHHNEDAEEAFNRTEGTNDVDESKVADQEERELYDTVGISDPAAAEVVPEKGAEETLYIPTISNEQSVLPGSEDTKGGSAYRVNDISVSPRAVHKDEDCMAFMGTPNEEINVTQVDNETSGLSVHAETNQQIEGTRETDGLFSSSEACKREVVIDSDTEGHLGQHSESNPVKLPHHVTSNEFSAKPGVQEELDQDMKVDDVDEQKHLLEETLITDDKRAEMTLGENSKALSEGQTTSCSTNKGSFDLNQLAEVVRGLTEEEVEFLLRSRASSYEAKSGDVDAPESLKQQLYVANVAKDLFSLQLAEQVDLHLEFDKREHQLLNEVSKVCSLLEEMQDCNRSLDKELTQCRSELQGMAAAREDFEKQLLCARKGIEELTTRASDLQNKLESSHEELTCMAGKLADCRDLLTATETDNANLNGRLLVVIDEKRKLDEEKEYFIQENKALSSQLLEYQEDLAVEHGKCAQLEGELGEAIVHIEQLIEENIFLSVSGDMHQAHVKEINGRHLRLVGQIEEGKNLAEDADLPGTMGKTLDYVECSQRSPDPVIGEVVPAVTKPLPHSFGEGLVEQLEREGIDDSAIFPMMAPFFEEAENIVQKLEKEIEAMHSHSISLSRSAGKVAGAGVSKLIQAFESKSHHEEGGKEETPFSEGQSAKDLYISANEQIVILRTILKKLDLNAGKVNEMLREEQSRTKQATTSFSELEPLYEASKKQISHLEATCNELVGKFEEHSIRMDELNGQSSKMHQSSGDMVTLLQNQVDSLQKDVDQRTSSLEQDLNSAILLISESVQKLDSSISGFMGVTSPTAPFDDSDVGCHLTASVNAANGVMGELRNKLDTAHRSKEELLISYEFLRTTFFDLHVKNELAVSLLGMICSNFVKFLTDSGEVVNGIEMDVRDDRLLNLLQPSHYFYFMEQLENLWEEKLQLQLAKNNLDSELGNKYQEIEELSRSCIDSKVIIDLVASVKAAVKLDDVEIDSGKPPILLLESLITFLVQQCREATFNASSSREELASKLMELNKLEEEVHQLSSLSAQQEAETNLLQENIKLLELDLEAARAELHAKGAELEQSEQRYSSVRDGEIELLKESVRKLELGLEAAQSELQAKGAELEQSEQRLSSVREKLSIAVAKGKGLIVQRDNLKQSLSEMAAELERCSHELQLKDAKLREVETKLKAYSEAGERIEALESELSYIRNSSTALREDFFIKDSVIQRIEEILEDLEMPEHFHSRNIIEKISWLANSVSGNSQHLTDWDQKSSVEGGSYTDAGFVVTERWNDEVQPSLTSGSDDFRRKYEELQAKFYGVAEQNEMLEQSLTERNNLVQRWEEILDRVDMPMQLRSMEPEERIRWLGSALNEAHSANGSLIDEVKRFESHCESLADDLVASQRKISDLESALLAMTDEKELLLKNLESVAYENEELLQKAIQHDIEKVTLQNEVSALQEELAQKLVCEGNNHVIEADVERLQVLISDALQDQNIGHAVCDGSDFQYLEELLKKLIEKYKYLALERPGHEDIVREREIEESALLHTKLSNEDTMQPNEPELVALKEELEGALINLGQVQKERNEILEKHNSLVTEVQELLKLRDELQDKLTLEEQKLASTRDKLNMAVRKGKGLVQHRDSMKQTIDEMNSKMERLESELKQREWDVTQYELKVKDLLTYKEKVEVLECDVLSLTNSLAEREHSLWENEETLSKLMSTLNAMSFDGGMDIENPVNKMEQLRKVYDDLKDMRSSSEHELKKTKRAMELLLAELNDVQERADGLQEELSKANATIGALVKERDHSEAARIEALSHVENFVAVQSEVRKEELMEASKLKSSIDQLRKGFVFCAHLVGGIFSTDLELLHNVETVMAHLLKKIDQNDAVNLPVLNATSVTFPNNFANEVKPHADNLLDMKIEDHSISELFGTLNNDLHECEKEIIALNEKCYKHSDSSAQVANGVSKVLEAFHTLVASQYEYLESVKREATNLTLMRNEKDSEILAARRNTALLYDSCSSSISEIENLKARLIGNGFASEGHMLGNSVKLSENSDCRKMFDGETSITEEVVKNMADNLLWAMKELVSIQAEMVDQGQSHLKANIQDLQKELQEKDVQKNRICTELVSQIKEAESIAKAHLLDLESAKAQMGNLEKQKEHMKNERNVLELRIKELQEGEVSAAELQERIASLKDLLAAKEQEIEALMQALDEEESQMEGLTNRIEELENNVQQKNLALENLEASRGKAIAKLSTTVMKFDELHQLSESLLSEIENLQSQLQERDAEISFLRQEVTRCTNDALVASQEGKKMSLTATEDLLMWLGTMISSIAGYDIHLDDKEYSRLQAYKDIFEEKIVSIMSELADLRVMAQSKDALLQAEKSRIEELLLKGETLENSLREKDVQLASFQGARDPAESTSISSAEILEVEPMISKRAVTGASIAPQMRGVRKLNSDQIAIDMDPDGSTLDDEEDDKVHGFKSLTTSRVVPKFTRPVSDMVDGLWVSCDRALMRQPALRLSIIFYWVVMHILLATSIV</sequence>
<dbReference type="PANTHER" id="PTHR43939:SF50">
    <property type="entry name" value="NUCLEOPORIN"/>
    <property type="match status" value="1"/>
</dbReference>
<evidence type="ECO:0000313" key="4">
    <source>
        <dbReference type="Proteomes" id="UP001420932"/>
    </source>
</evidence>
<feature type="coiled-coil region" evidence="1">
    <location>
        <begin position="1066"/>
        <end position="1251"/>
    </location>
</feature>
<name>A0AAP0EVU0_9MAGN</name>
<comment type="caution">
    <text evidence="3">The sequence shown here is derived from an EMBL/GenBank/DDBJ whole genome shotgun (WGS) entry which is preliminary data.</text>
</comment>
<accession>A0AAP0EVU0</accession>
<keyword evidence="4" id="KW-1185">Reference proteome</keyword>
<dbReference type="Proteomes" id="UP001420932">
    <property type="component" value="Unassembled WGS sequence"/>
</dbReference>
<feature type="coiled-coil region" evidence="1">
    <location>
        <begin position="1437"/>
        <end position="1506"/>
    </location>
</feature>
<dbReference type="Gene3D" id="1.10.287.1490">
    <property type="match status" value="1"/>
</dbReference>
<evidence type="ECO:0000256" key="1">
    <source>
        <dbReference type="SAM" id="Coils"/>
    </source>
</evidence>
<feature type="coiled-coil region" evidence="1">
    <location>
        <begin position="1781"/>
        <end position="1843"/>
    </location>
</feature>
<evidence type="ECO:0000313" key="3">
    <source>
        <dbReference type="EMBL" id="KAK9097772.1"/>
    </source>
</evidence>
<organism evidence="3 4">
    <name type="scientific">Stephania yunnanensis</name>
    <dbReference type="NCBI Taxonomy" id="152371"/>
    <lineage>
        <taxon>Eukaryota</taxon>
        <taxon>Viridiplantae</taxon>
        <taxon>Streptophyta</taxon>
        <taxon>Embryophyta</taxon>
        <taxon>Tracheophyta</taxon>
        <taxon>Spermatophyta</taxon>
        <taxon>Magnoliopsida</taxon>
        <taxon>Ranunculales</taxon>
        <taxon>Menispermaceae</taxon>
        <taxon>Menispermoideae</taxon>
        <taxon>Cissampelideae</taxon>
        <taxon>Stephania</taxon>
    </lineage>
</organism>
<dbReference type="PANTHER" id="PTHR43939">
    <property type="entry name" value="COILED-COIL DOMAIN-CONTAINING PROTEIN 158"/>
    <property type="match status" value="1"/>
</dbReference>
<feature type="coiled-coil region" evidence="1">
    <location>
        <begin position="1606"/>
        <end position="1717"/>
    </location>
</feature>
<proteinExistence type="predicted"/>
<reference evidence="3 4" key="1">
    <citation type="submission" date="2024-01" db="EMBL/GenBank/DDBJ databases">
        <title>Genome assemblies of Stephania.</title>
        <authorList>
            <person name="Yang L."/>
        </authorList>
    </citation>
    <scope>NUCLEOTIDE SEQUENCE [LARGE SCALE GENOMIC DNA]</scope>
    <source>
        <strain evidence="3">YNDBR</strain>
        <tissue evidence="3">Leaf</tissue>
    </source>
</reference>
<evidence type="ECO:0000256" key="2">
    <source>
        <dbReference type="SAM" id="MobiDB-lite"/>
    </source>
</evidence>
<feature type="coiled-coil region" evidence="1">
    <location>
        <begin position="394"/>
        <end position="456"/>
    </location>
</feature>
<keyword evidence="1" id="KW-0175">Coiled coil</keyword>
<feature type="coiled-coil region" evidence="1">
    <location>
        <begin position="2136"/>
        <end position="2331"/>
    </location>
</feature>
<dbReference type="EMBL" id="JBBNAF010000011">
    <property type="protein sequence ID" value="KAK9097772.1"/>
    <property type="molecule type" value="Genomic_DNA"/>
</dbReference>
<gene>
    <name evidence="3" type="ORF">Syun_024817</name>
</gene>